<dbReference type="SMART" id="SM00233">
    <property type="entry name" value="PH"/>
    <property type="match status" value="1"/>
</dbReference>
<dbReference type="AlphaFoldDB" id="A0A9N9AXP7"/>
<comment type="caution">
    <text evidence="3">The sequence shown here is derived from an EMBL/GenBank/DDBJ whole genome shotgun (WGS) entry which is preliminary data.</text>
</comment>
<gene>
    <name evidence="3" type="ORF">AMORRO_LOCUS5370</name>
</gene>
<evidence type="ECO:0000256" key="1">
    <source>
        <dbReference type="SAM" id="MobiDB-lite"/>
    </source>
</evidence>
<dbReference type="OrthoDB" id="2419440at2759"/>
<dbReference type="InterPro" id="IPR052227">
    <property type="entry name" value="Arf-Rho-GAP_ANK-PH_domain"/>
</dbReference>
<feature type="compositionally biased region" description="Polar residues" evidence="1">
    <location>
        <begin position="339"/>
        <end position="351"/>
    </location>
</feature>
<dbReference type="GO" id="GO:0005547">
    <property type="term" value="F:phosphatidylinositol-3,4,5-trisphosphate binding"/>
    <property type="evidence" value="ECO:0007669"/>
    <property type="project" value="TreeGrafter"/>
</dbReference>
<reference evidence="3" key="1">
    <citation type="submission" date="2021-06" db="EMBL/GenBank/DDBJ databases">
        <authorList>
            <person name="Kallberg Y."/>
            <person name="Tangrot J."/>
            <person name="Rosling A."/>
        </authorList>
    </citation>
    <scope>NUCLEOTIDE SEQUENCE</scope>
    <source>
        <strain evidence="3">CL551</strain>
    </source>
</reference>
<dbReference type="EMBL" id="CAJVPV010003220">
    <property type="protein sequence ID" value="CAG8546419.1"/>
    <property type="molecule type" value="Genomic_DNA"/>
</dbReference>
<feature type="region of interest" description="Disordered" evidence="1">
    <location>
        <begin position="330"/>
        <end position="367"/>
    </location>
</feature>
<dbReference type="Proteomes" id="UP000789342">
    <property type="component" value="Unassembled WGS sequence"/>
</dbReference>
<dbReference type="InterPro" id="IPR001849">
    <property type="entry name" value="PH_domain"/>
</dbReference>
<sequence>MLCRRRYIFASNNRPAFGVTKQHVADNADIKLIEERDIDTFLDETYKKKDLSGVSNETTSSVTKDKKSKSHKKKEAENIVQNVFDFTATSAPEKNHMTEISTTAPTLVEDDFDKIIMETFEEEEARIEKREQGIIKCSNSDKGTNENETEDNSDSSHDSDSEEEMPDDSDDGYSGYEEYGGLDRGYYYRNERYERKSSPMMSLRVFGNKPLFSCQNTSIVRKLERTQMERGTDVFCELQKIESTANAPVAEEAYFPSPSDNEEHLLTAFYLNPEYRHIFLALIICDMDTHPYWREIIEERKKAGEKPLFVHICGGEYCDEIVDECQQSSKRLMKDEQGQSRSRSGAENNVESQDPVSASDDDDSDVSDQAHYIRDRLSRQPPQNEEAAKDSAEIVLASERDALKHGYLKKLSQFVKLNEQRYFVFTHEGSLNYFKNEKDGTDAKEIMITRDVQIRNVNGKNSEFEIETKTRTYRLIASTEKERDEWVSVLNEYKKSLPESHENTT</sequence>
<dbReference type="Gene3D" id="2.30.29.30">
    <property type="entry name" value="Pleckstrin-homology domain (PH domain)/Phosphotyrosine-binding domain (PTB)"/>
    <property type="match status" value="1"/>
</dbReference>
<dbReference type="PANTHER" id="PTHR45899">
    <property type="entry name" value="RHO GTPASE ACTIVATING PROTEIN AT 15B, ISOFORM C"/>
    <property type="match status" value="1"/>
</dbReference>
<feature type="domain" description="PH" evidence="2">
    <location>
        <begin position="401"/>
        <end position="495"/>
    </location>
</feature>
<feature type="region of interest" description="Disordered" evidence="1">
    <location>
        <begin position="124"/>
        <end position="178"/>
    </location>
</feature>
<dbReference type="SUPFAM" id="SSF50729">
    <property type="entry name" value="PH domain-like"/>
    <property type="match status" value="1"/>
</dbReference>
<evidence type="ECO:0000259" key="2">
    <source>
        <dbReference type="PROSITE" id="PS50003"/>
    </source>
</evidence>
<keyword evidence="4" id="KW-1185">Reference proteome</keyword>
<proteinExistence type="predicted"/>
<accession>A0A9N9AXP7</accession>
<name>A0A9N9AXP7_9GLOM</name>
<feature type="compositionally biased region" description="Acidic residues" evidence="1">
    <location>
        <begin position="160"/>
        <end position="171"/>
    </location>
</feature>
<dbReference type="PANTHER" id="PTHR45899:SF2">
    <property type="entry name" value="RHO GTPASE ACTIVATING PROTEIN AT 15B, ISOFORM C"/>
    <property type="match status" value="1"/>
</dbReference>
<organism evidence="3 4">
    <name type="scientific">Acaulospora morrowiae</name>
    <dbReference type="NCBI Taxonomy" id="94023"/>
    <lineage>
        <taxon>Eukaryota</taxon>
        <taxon>Fungi</taxon>
        <taxon>Fungi incertae sedis</taxon>
        <taxon>Mucoromycota</taxon>
        <taxon>Glomeromycotina</taxon>
        <taxon>Glomeromycetes</taxon>
        <taxon>Diversisporales</taxon>
        <taxon>Acaulosporaceae</taxon>
        <taxon>Acaulospora</taxon>
    </lineage>
</organism>
<feature type="region of interest" description="Disordered" evidence="1">
    <location>
        <begin position="52"/>
        <end position="75"/>
    </location>
</feature>
<evidence type="ECO:0000313" key="4">
    <source>
        <dbReference type="Proteomes" id="UP000789342"/>
    </source>
</evidence>
<protein>
    <submittedName>
        <fullName evidence="3">16188_t:CDS:1</fullName>
    </submittedName>
</protein>
<dbReference type="Pfam" id="PF00169">
    <property type="entry name" value="PH"/>
    <property type="match status" value="1"/>
</dbReference>
<dbReference type="InterPro" id="IPR011993">
    <property type="entry name" value="PH-like_dom_sf"/>
</dbReference>
<dbReference type="CDD" id="cd00821">
    <property type="entry name" value="PH"/>
    <property type="match status" value="1"/>
</dbReference>
<dbReference type="GO" id="GO:0005737">
    <property type="term" value="C:cytoplasm"/>
    <property type="evidence" value="ECO:0007669"/>
    <property type="project" value="TreeGrafter"/>
</dbReference>
<dbReference type="PROSITE" id="PS50003">
    <property type="entry name" value="PH_DOMAIN"/>
    <property type="match status" value="1"/>
</dbReference>
<evidence type="ECO:0000313" key="3">
    <source>
        <dbReference type="EMBL" id="CAG8546419.1"/>
    </source>
</evidence>